<keyword evidence="10" id="KW-1185">Reference proteome</keyword>
<dbReference type="GO" id="GO:0010185">
    <property type="term" value="P:regulation of cellular defense response"/>
    <property type="evidence" value="ECO:0007669"/>
    <property type="project" value="UniProtKB-ARBA"/>
</dbReference>
<dbReference type="GO" id="GO:0001868">
    <property type="term" value="P:regulation of complement activation, lectin pathway"/>
    <property type="evidence" value="ECO:0007669"/>
    <property type="project" value="UniProtKB-ARBA"/>
</dbReference>
<evidence type="ECO:0000313" key="9">
    <source>
        <dbReference type="EMBL" id="KAJ1134407.1"/>
    </source>
</evidence>
<dbReference type="Pfam" id="PF22633">
    <property type="entry name" value="F5_F8_type_C_2"/>
    <property type="match status" value="1"/>
</dbReference>
<gene>
    <name evidence="9" type="ORF">NDU88_000859</name>
</gene>
<dbReference type="SUPFAM" id="SSF49785">
    <property type="entry name" value="Galactose-binding domain-like"/>
    <property type="match status" value="1"/>
</dbReference>
<evidence type="ECO:0000256" key="6">
    <source>
        <dbReference type="ARBA" id="ARBA00022837"/>
    </source>
</evidence>
<comment type="caution">
    <text evidence="9">The sequence shown here is derived from an EMBL/GenBank/DDBJ whole genome shotgun (WGS) entry which is preliminary data.</text>
</comment>
<sequence length="178" mass="19119">MAGRYVTVSIPSVTRYLTLCEVQVFAEPKPVTNVARAGVASQSSSFSAETTASRAIDGVLGSDYALRQITHTNPDLPAWWRVDLMATYRIASVAVTNRVDAVPERLNGAEIRIGNSLEKNGVVNPRCTTIVTLGSVVTKSFNCGGMSGRYVTVSIPGRPEWLSLGEVQVFALPPDGEF</sequence>
<evidence type="ECO:0000256" key="1">
    <source>
        <dbReference type="ARBA" id="ARBA00002219"/>
    </source>
</evidence>
<dbReference type="SMART" id="SM00607">
    <property type="entry name" value="FTP"/>
    <property type="match status" value="1"/>
</dbReference>
<dbReference type="EMBL" id="JANPWB010000010">
    <property type="protein sequence ID" value="KAJ1134407.1"/>
    <property type="molecule type" value="Genomic_DNA"/>
</dbReference>
<organism evidence="9 10">
    <name type="scientific">Pleurodeles waltl</name>
    <name type="common">Iberian ribbed newt</name>
    <dbReference type="NCBI Taxonomy" id="8319"/>
    <lineage>
        <taxon>Eukaryota</taxon>
        <taxon>Metazoa</taxon>
        <taxon>Chordata</taxon>
        <taxon>Craniata</taxon>
        <taxon>Vertebrata</taxon>
        <taxon>Euteleostomi</taxon>
        <taxon>Amphibia</taxon>
        <taxon>Batrachia</taxon>
        <taxon>Caudata</taxon>
        <taxon>Salamandroidea</taxon>
        <taxon>Salamandridae</taxon>
        <taxon>Pleurodelinae</taxon>
        <taxon>Pleurodeles</taxon>
    </lineage>
</organism>
<keyword evidence="4" id="KW-0479">Metal-binding</keyword>
<evidence type="ECO:0000256" key="5">
    <source>
        <dbReference type="ARBA" id="ARBA00022734"/>
    </source>
</evidence>
<evidence type="ECO:0000256" key="3">
    <source>
        <dbReference type="ARBA" id="ARBA00011233"/>
    </source>
</evidence>
<dbReference type="Gene3D" id="2.60.120.260">
    <property type="entry name" value="Galactose-binding domain-like"/>
    <property type="match status" value="2"/>
</dbReference>
<dbReference type="InterPro" id="IPR008979">
    <property type="entry name" value="Galactose-bd-like_sf"/>
</dbReference>
<evidence type="ECO:0000259" key="8">
    <source>
        <dbReference type="SMART" id="SM00607"/>
    </source>
</evidence>
<dbReference type="InterPro" id="IPR006585">
    <property type="entry name" value="FTP1"/>
</dbReference>
<dbReference type="InterPro" id="IPR051941">
    <property type="entry name" value="BG_Antigen-Binding_Lectin"/>
</dbReference>
<evidence type="ECO:0000256" key="2">
    <source>
        <dbReference type="ARBA" id="ARBA00010147"/>
    </source>
</evidence>
<keyword evidence="7" id="KW-1015">Disulfide bond</keyword>
<dbReference type="PANTHER" id="PTHR45713:SF20">
    <property type="entry name" value="FUCOLECTIN TACHYLECTIN-4 PENTRAXIN-1 DOMAIN-CONTAINING PROTEIN"/>
    <property type="match status" value="1"/>
</dbReference>
<evidence type="ECO:0000313" key="10">
    <source>
        <dbReference type="Proteomes" id="UP001066276"/>
    </source>
</evidence>
<comment type="subunit">
    <text evidence="3">Homotrimer.</text>
</comment>
<feature type="domain" description="Fucolectin tachylectin-4 pentraxin-1" evidence="8">
    <location>
        <begin position="31"/>
        <end position="175"/>
    </location>
</feature>
<keyword evidence="5" id="KW-0430">Lectin</keyword>
<name>A0AAV7Q4B6_PLEWA</name>
<comment type="function">
    <text evidence="1">Acts as a defensive agent. Recognizes blood group fucosylated oligosaccharides including A, B, H and Lewis B-type antigens. Does not recognize Lewis A antigen and has low affinity for monovalent haptens.</text>
</comment>
<keyword evidence="6" id="KW-0106">Calcium</keyword>
<comment type="similarity">
    <text evidence="2">Belongs to the fucolectin family.</text>
</comment>
<proteinExistence type="inferred from homology"/>
<protein>
    <recommendedName>
        <fullName evidence="8">Fucolectin tachylectin-4 pentraxin-1 domain-containing protein</fullName>
    </recommendedName>
</protein>
<reference evidence="9" key="1">
    <citation type="journal article" date="2022" name="bioRxiv">
        <title>Sequencing and chromosome-scale assembly of the giantPleurodeles waltlgenome.</title>
        <authorList>
            <person name="Brown T."/>
            <person name="Elewa A."/>
            <person name="Iarovenko S."/>
            <person name="Subramanian E."/>
            <person name="Araus A.J."/>
            <person name="Petzold A."/>
            <person name="Susuki M."/>
            <person name="Suzuki K.-i.T."/>
            <person name="Hayashi T."/>
            <person name="Toyoda A."/>
            <person name="Oliveira C."/>
            <person name="Osipova E."/>
            <person name="Leigh N.D."/>
            <person name="Simon A."/>
            <person name="Yun M.H."/>
        </authorList>
    </citation>
    <scope>NUCLEOTIDE SEQUENCE</scope>
    <source>
        <strain evidence="9">20211129_DDA</strain>
        <tissue evidence="9">Liver</tissue>
    </source>
</reference>
<dbReference type="GO" id="GO:0046872">
    <property type="term" value="F:metal ion binding"/>
    <property type="evidence" value="ECO:0007669"/>
    <property type="project" value="UniProtKB-KW"/>
</dbReference>
<evidence type="ECO:0000256" key="7">
    <source>
        <dbReference type="ARBA" id="ARBA00023157"/>
    </source>
</evidence>
<dbReference type="GO" id="GO:0042806">
    <property type="term" value="F:fucose binding"/>
    <property type="evidence" value="ECO:0007669"/>
    <property type="project" value="UniProtKB-ARBA"/>
</dbReference>
<accession>A0AAV7Q4B6</accession>
<evidence type="ECO:0000256" key="4">
    <source>
        <dbReference type="ARBA" id="ARBA00022723"/>
    </source>
</evidence>
<dbReference type="AlphaFoldDB" id="A0AAV7Q4B6"/>
<dbReference type="Proteomes" id="UP001066276">
    <property type="component" value="Chromosome 6"/>
</dbReference>
<dbReference type="PANTHER" id="PTHR45713">
    <property type="entry name" value="FTP DOMAIN-CONTAINING PROTEIN"/>
    <property type="match status" value="1"/>
</dbReference>